<evidence type="ECO:0000313" key="2">
    <source>
        <dbReference type="EMBL" id="MFC0626410.1"/>
    </source>
</evidence>
<evidence type="ECO:0000313" key="3">
    <source>
        <dbReference type="Proteomes" id="UP001589890"/>
    </source>
</evidence>
<accession>A0ABV6QPF0</accession>
<comment type="caution">
    <text evidence="2">The sequence shown here is derived from an EMBL/GenBank/DDBJ whole genome shotgun (WGS) entry which is preliminary data.</text>
</comment>
<sequence length="859" mass="94209">MQVDLAVLLLRRGGLVAVDLLTPKPGRPRLQWRRKRFRDAQAGMLALEGDLIQRGLLPSARFHHHGAGLPPETLAQLGKQLLELVDAELGAVAEHVPLFRGFPDTIPADTEQLYVDRVFARLMQEPEQPCVLCGEQRTVFPVSPCAHLVCANCWDGADYGACPICHRRIDPDDPFLQVPAIEQARPSRSARPVERLRLLTLSTESHRAAAELATALVQRQTPLSAQDRRDLIVLMAALPEPDWLPATIPVRETRVLVLAWLLAEHPRLLDDHLETATDVLRLLYVLMGADPGLQVPPVRRQSLPRATRRLLLAALDRMPPLLLAEDVLRHREVWKRMAEALHPFEFAERFPVAALAFAVLRQTRLDASTALGRAVLSEAVRFGEFRVEHGRVRLSTFATRVEAAFAAGHPVQALAVLRERPGELARRVIHLARALPPDSRGALVEALTVAASDVSPAVLIAVLGQLRTAPEGIRLFFPKGGAAPAWAEPDYREPLPGDLAVALADVLTTELLRRASALPRLDRAFLDEGLADLAAPGSERGASASLVRITRGSAQTVPRDDLLRLFLHWVEPEGTTVDLDLSVAIFDEQWDFLGLCDYTNLRFEDEAAIHSGDLTSAPSPLGASEFVDLDLELIRSVGGRYVMPVVFSYNNVPFGQLVKGFAGVMRRPNGLFDPGAVEQRFDLSGPAKILLPFAVDLWSRRLRWYDLNLSAAGFTHQVAGYAGQLARLGDAMEDVYASGHRVSLWELCCWHAAARANDVVVRCTDGSVVRYTRAVGEDLTTFAQRLTTRREPDRHLTPGTDAAKTAGLVAVIVGDVEPPPGADVYALYPRSLDATEVTLIDPAGLLAQLTPDARARITS</sequence>
<dbReference type="Proteomes" id="UP001589890">
    <property type="component" value="Unassembled WGS sequence"/>
</dbReference>
<name>A0ABV6QPF0_9ACTN</name>
<proteinExistence type="predicted"/>
<dbReference type="PANTHER" id="PTHR32097">
    <property type="entry name" value="CAMP-BINDING PROTEIN 1-RELATED"/>
    <property type="match status" value="1"/>
</dbReference>
<dbReference type="InterPro" id="IPR013083">
    <property type="entry name" value="Znf_RING/FYVE/PHD"/>
</dbReference>
<feature type="domain" description="RING-type" evidence="1">
    <location>
        <begin position="130"/>
        <end position="166"/>
    </location>
</feature>
<dbReference type="PROSITE" id="PS50089">
    <property type="entry name" value="ZF_RING_2"/>
    <property type="match status" value="1"/>
</dbReference>
<evidence type="ECO:0000259" key="1">
    <source>
        <dbReference type="PROSITE" id="PS50089"/>
    </source>
</evidence>
<dbReference type="PANTHER" id="PTHR32097:SF18">
    <property type="entry name" value="RING-TYPE DOMAIN-CONTAINING PROTEIN"/>
    <property type="match status" value="1"/>
</dbReference>
<dbReference type="Gene3D" id="3.30.40.10">
    <property type="entry name" value="Zinc/RING finger domain, C3HC4 (zinc finger)"/>
    <property type="match status" value="1"/>
</dbReference>
<dbReference type="EMBL" id="JBHLTC010000024">
    <property type="protein sequence ID" value="MFC0626410.1"/>
    <property type="molecule type" value="Genomic_DNA"/>
</dbReference>
<organism evidence="2 3">
    <name type="scientific">Kribbella deserti</name>
    <dbReference type="NCBI Taxonomy" id="1926257"/>
    <lineage>
        <taxon>Bacteria</taxon>
        <taxon>Bacillati</taxon>
        <taxon>Actinomycetota</taxon>
        <taxon>Actinomycetes</taxon>
        <taxon>Propionibacteriales</taxon>
        <taxon>Kribbellaceae</taxon>
        <taxon>Kribbella</taxon>
    </lineage>
</organism>
<protein>
    <submittedName>
        <fullName evidence="2">MXAN_6230/SCO0854 family RING domain-containing protein</fullName>
    </submittedName>
</protein>
<gene>
    <name evidence="2" type="ORF">ACFFGN_20190</name>
</gene>
<reference evidence="2 3" key="1">
    <citation type="submission" date="2024-09" db="EMBL/GenBank/DDBJ databases">
        <authorList>
            <person name="Sun Q."/>
            <person name="Mori K."/>
        </authorList>
    </citation>
    <scope>NUCLEOTIDE SEQUENCE [LARGE SCALE GENOMIC DNA]</scope>
    <source>
        <strain evidence="2 3">CGMCC 1.15906</strain>
    </source>
</reference>
<keyword evidence="3" id="KW-1185">Reference proteome</keyword>
<dbReference type="InterPro" id="IPR051324">
    <property type="entry name" value="Stress/Tellurium_Resist"/>
</dbReference>
<dbReference type="Pfam" id="PF14447">
    <property type="entry name" value="Prok-RING_4"/>
    <property type="match status" value="1"/>
</dbReference>
<dbReference type="CDD" id="cd06974">
    <property type="entry name" value="TerD_like"/>
    <property type="match status" value="1"/>
</dbReference>
<dbReference type="SUPFAM" id="SSF57850">
    <property type="entry name" value="RING/U-box"/>
    <property type="match status" value="1"/>
</dbReference>
<dbReference type="InterPro" id="IPR003325">
    <property type="entry name" value="TerD"/>
</dbReference>
<dbReference type="Gene3D" id="2.60.60.30">
    <property type="entry name" value="sav2460 like domains"/>
    <property type="match status" value="1"/>
</dbReference>
<dbReference type="InterPro" id="IPR001841">
    <property type="entry name" value="Znf_RING"/>
</dbReference>
<dbReference type="NCBIfam" id="NF041916">
    <property type="entry name" value="RING_SCO0854"/>
    <property type="match status" value="1"/>
</dbReference>
<dbReference type="RefSeq" id="WP_380049864.1">
    <property type="nucleotide sequence ID" value="NZ_JBHLTC010000024.1"/>
</dbReference>